<dbReference type="PROSITE" id="PS00178">
    <property type="entry name" value="AA_TRNA_LIGASE_I"/>
    <property type="match status" value="1"/>
</dbReference>
<evidence type="ECO:0000256" key="11">
    <source>
        <dbReference type="RuleBase" id="RU363038"/>
    </source>
</evidence>
<protein>
    <recommendedName>
        <fullName evidence="10">Arginine--tRNA ligase</fullName>
        <ecNumber evidence="10">6.1.1.19</ecNumber>
    </recommendedName>
    <alternativeName>
        <fullName evidence="10">Arginyl-tRNA synthetase</fullName>
        <shortName evidence="10">ArgRS</shortName>
    </alternativeName>
</protein>
<dbReference type="SUPFAM" id="SSF55190">
    <property type="entry name" value="Arginyl-tRNA synthetase (ArgRS), N-terminal 'additional' domain"/>
    <property type="match status" value="1"/>
</dbReference>
<dbReference type="SUPFAM" id="SSF52374">
    <property type="entry name" value="Nucleotidylyl transferase"/>
    <property type="match status" value="1"/>
</dbReference>
<feature type="domain" description="DALR anticodon binding" evidence="12">
    <location>
        <begin position="468"/>
        <end position="588"/>
    </location>
</feature>
<comment type="catalytic activity">
    <reaction evidence="9 10">
        <text>tRNA(Arg) + L-arginine + ATP = L-arginyl-tRNA(Arg) + AMP + diphosphate</text>
        <dbReference type="Rhea" id="RHEA:20301"/>
        <dbReference type="Rhea" id="RHEA-COMP:9658"/>
        <dbReference type="Rhea" id="RHEA-COMP:9673"/>
        <dbReference type="ChEBI" id="CHEBI:30616"/>
        <dbReference type="ChEBI" id="CHEBI:32682"/>
        <dbReference type="ChEBI" id="CHEBI:33019"/>
        <dbReference type="ChEBI" id="CHEBI:78442"/>
        <dbReference type="ChEBI" id="CHEBI:78513"/>
        <dbReference type="ChEBI" id="CHEBI:456215"/>
        <dbReference type="EC" id="6.1.1.19"/>
    </reaction>
</comment>
<dbReference type="Pfam" id="PF03485">
    <property type="entry name" value="Arg_tRNA_synt_N"/>
    <property type="match status" value="1"/>
</dbReference>
<evidence type="ECO:0000256" key="7">
    <source>
        <dbReference type="ARBA" id="ARBA00022917"/>
    </source>
</evidence>
<dbReference type="SMART" id="SM00836">
    <property type="entry name" value="DALR_1"/>
    <property type="match status" value="1"/>
</dbReference>
<dbReference type="GO" id="GO:0005524">
    <property type="term" value="F:ATP binding"/>
    <property type="evidence" value="ECO:0007669"/>
    <property type="project" value="UniProtKB-UniRule"/>
</dbReference>
<evidence type="ECO:0000256" key="8">
    <source>
        <dbReference type="ARBA" id="ARBA00023146"/>
    </source>
</evidence>
<dbReference type="SUPFAM" id="SSF47323">
    <property type="entry name" value="Anticodon-binding domain of a subclass of class I aminoacyl-tRNA synthetases"/>
    <property type="match status" value="1"/>
</dbReference>
<evidence type="ECO:0000256" key="2">
    <source>
        <dbReference type="ARBA" id="ARBA00005594"/>
    </source>
</evidence>
<reference evidence="14 15" key="1">
    <citation type="submission" date="2016-12" db="EMBL/GenBank/DDBJ databases">
        <title>Thioflexothrix psekupsii D3 genome sequencing and assembly.</title>
        <authorList>
            <person name="Fomenkov A."/>
            <person name="Vincze T."/>
            <person name="Grabovich M."/>
            <person name="Anton B.P."/>
            <person name="Dubinina G."/>
            <person name="Orlova M."/>
            <person name="Belousova E."/>
            <person name="Roberts R.J."/>
        </authorList>
    </citation>
    <scope>NUCLEOTIDE SEQUENCE [LARGE SCALE GENOMIC DNA]</scope>
    <source>
        <strain evidence="14">D3</strain>
    </source>
</reference>
<dbReference type="PANTHER" id="PTHR11956:SF5">
    <property type="entry name" value="ARGININE--TRNA LIGASE, CYTOPLASMIC"/>
    <property type="match status" value="1"/>
</dbReference>
<evidence type="ECO:0000256" key="1">
    <source>
        <dbReference type="ARBA" id="ARBA00004496"/>
    </source>
</evidence>
<dbReference type="SMART" id="SM01016">
    <property type="entry name" value="Arg_tRNA_synt_N"/>
    <property type="match status" value="1"/>
</dbReference>
<dbReference type="EC" id="6.1.1.19" evidence="10"/>
<dbReference type="InterPro" id="IPR036695">
    <property type="entry name" value="Arg-tRNA-synth_N_sf"/>
</dbReference>
<keyword evidence="7 10" id="KW-0648">Protein biosynthesis</keyword>
<dbReference type="GO" id="GO:0005737">
    <property type="term" value="C:cytoplasm"/>
    <property type="evidence" value="ECO:0007669"/>
    <property type="project" value="UniProtKB-SubCell"/>
</dbReference>
<dbReference type="CDD" id="cd00671">
    <property type="entry name" value="ArgRS_core"/>
    <property type="match status" value="1"/>
</dbReference>
<dbReference type="InterPro" id="IPR008909">
    <property type="entry name" value="DALR_anticod-bd"/>
</dbReference>
<dbReference type="InterPro" id="IPR014729">
    <property type="entry name" value="Rossmann-like_a/b/a_fold"/>
</dbReference>
<keyword evidence="8 10" id="KW-0030">Aminoacyl-tRNA synthetase</keyword>
<dbReference type="PRINTS" id="PR01038">
    <property type="entry name" value="TRNASYNTHARG"/>
</dbReference>
<dbReference type="GO" id="GO:0004814">
    <property type="term" value="F:arginine-tRNA ligase activity"/>
    <property type="evidence" value="ECO:0007669"/>
    <property type="project" value="UniProtKB-UniRule"/>
</dbReference>
<dbReference type="HAMAP" id="MF_00123">
    <property type="entry name" value="Arg_tRNA_synth"/>
    <property type="match status" value="1"/>
</dbReference>
<keyword evidence="3 10" id="KW-0963">Cytoplasm</keyword>
<evidence type="ECO:0000313" key="15">
    <source>
        <dbReference type="Proteomes" id="UP000194798"/>
    </source>
</evidence>
<dbReference type="Pfam" id="PF05746">
    <property type="entry name" value="DALR_1"/>
    <property type="match status" value="1"/>
</dbReference>
<evidence type="ECO:0000259" key="13">
    <source>
        <dbReference type="SMART" id="SM01016"/>
    </source>
</evidence>
<dbReference type="GO" id="GO:0006420">
    <property type="term" value="P:arginyl-tRNA aminoacylation"/>
    <property type="evidence" value="ECO:0007669"/>
    <property type="project" value="UniProtKB-UniRule"/>
</dbReference>
<comment type="caution">
    <text evidence="14">The sequence shown here is derived from an EMBL/GenBank/DDBJ whole genome shotgun (WGS) entry which is preliminary data.</text>
</comment>
<evidence type="ECO:0000256" key="3">
    <source>
        <dbReference type="ARBA" id="ARBA00022490"/>
    </source>
</evidence>
<dbReference type="InterPro" id="IPR009080">
    <property type="entry name" value="tRNAsynth_Ia_anticodon-bd"/>
</dbReference>
<evidence type="ECO:0000256" key="6">
    <source>
        <dbReference type="ARBA" id="ARBA00022840"/>
    </source>
</evidence>
<evidence type="ECO:0000256" key="4">
    <source>
        <dbReference type="ARBA" id="ARBA00022598"/>
    </source>
</evidence>
<evidence type="ECO:0000259" key="12">
    <source>
        <dbReference type="SMART" id="SM00836"/>
    </source>
</evidence>
<evidence type="ECO:0000256" key="9">
    <source>
        <dbReference type="ARBA" id="ARBA00049339"/>
    </source>
</evidence>
<dbReference type="Gene3D" id="1.10.730.10">
    <property type="entry name" value="Isoleucyl-tRNA Synthetase, Domain 1"/>
    <property type="match status" value="1"/>
</dbReference>
<evidence type="ECO:0000256" key="5">
    <source>
        <dbReference type="ARBA" id="ARBA00022741"/>
    </source>
</evidence>
<dbReference type="Proteomes" id="UP000194798">
    <property type="component" value="Unassembled WGS sequence"/>
</dbReference>
<evidence type="ECO:0000313" key="14">
    <source>
        <dbReference type="EMBL" id="OUD14656.1"/>
    </source>
</evidence>
<keyword evidence="5 10" id="KW-0547">Nucleotide-binding</keyword>
<dbReference type="PANTHER" id="PTHR11956">
    <property type="entry name" value="ARGINYL-TRNA SYNTHETASE"/>
    <property type="match status" value="1"/>
</dbReference>
<dbReference type="Gene3D" id="3.40.50.620">
    <property type="entry name" value="HUPs"/>
    <property type="match status" value="1"/>
</dbReference>
<evidence type="ECO:0000256" key="10">
    <source>
        <dbReference type="HAMAP-Rule" id="MF_00123"/>
    </source>
</evidence>
<keyword evidence="4 10" id="KW-0436">Ligase</keyword>
<comment type="subcellular location">
    <subcellularLocation>
        <location evidence="1 10">Cytoplasm</location>
    </subcellularLocation>
</comment>
<comment type="subunit">
    <text evidence="10">Monomer.</text>
</comment>
<dbReference type="Gene3D" id="3.30.1360.70">
    <property type="entry name" value="Arginyl tRNA synthetase N-terminal domain"/>
    <property type="match status" value="1"/>
</dbReference>
<feature type="domain" description="Arginyl tRNA synthetase N-terminal" evidence="13">
    <location>
        <begin position="3"/>
        <end position="91"/>
    </location>
</feature>
<dbReference type="Pfam" id="PF00750">
    <property type="entry name" value="tRNA-synt_1d"/>
    <property type="match status" value="2"/>
</dbReference>
<accession>A0A251X9H1</accession>
<comment type="similarity">
    <text evidence="2 10 11">Belongs to the class-I aminoacyl-tRNA synthetase family.</text>
</comment>
<dbReference type="InterPro" id="IPR035684">
    <property type="entry name" value="ArgRS_core"/>
</dbReference>
<sequence length="588" mass="66356">MKQQFAALFEQAFIALQTEGVIPSHLTPAIQLDRTRDSAHGDFACNIALILAKPCGIKPRDLAVKFVEKLSSAPDLQRVEVAGPGFINLFLHPQAYQKTVKTILMQADQYGCGAKGSKDSVLVEFVSANPTGPLHVGHGRGAAYGSTLANLLMAAGHSVFCEYYVNDAGRQMDILAVSVWLRYLELCGESFVFPSNGYKGDYIFDIAADVHREHKDRFRVAAALVFADVTPDATQENGDKEQHIDDLIRNSKRLLGLESFRIVFNAGLQVILEDIRQDLTQFGVTYDRWFSELSLYDGQPSDVDQAIAQLIKTGHTYEQEGALWFRSTTFGDEKDRVLVRENGQKTYFASDVAYHWNKLGRGFSRLVNIWGADHHGYIARVKAAIQALGGDPTRLSIQLVQFATLYRGTERLQMSTRSGEFVTLRELRQEVGKDATRFFYVQRRSEQHLDFDLELAKSHSTDNPVYYIQYAHARIHSVLKQLADRDLTWQFDDKTDWALLNNAHEMSLLHTLARYPEVIEVAAANYEPHQVVYYLRELAQAFHTYYNEHKFIVEDVALRQARLSVVMAVRQVLQNGLAILGVSAPEVM</sequence>
<dbReference type="NCBIfam" id="TIGR00456">
    <property type="entry name" value="argS"/>
    <property type="match status" value="1"/>
</dbReference>
<name>A0A251X9H1_9GAMM</name>
<dbReference type="InterPro" id="IPR001278">
    <property type="entry name" value="Arg-tRNA-ligase"/>
</dbReference>
<keyword evidence="15" id="KW-1185">Reference proteome</keyword>
<proteinExistence type="inferred from homology"/>
<keyword evidence="6 10" id="KW-0067">ATP-binding</keyword>
<gene>
    <name evidence="10" type="primary">argS</name>
    <name evidence="14" type="ORF">TPSD3_07795</name>
</gene>
<organism evidence="14 15">
    <name type="scientific">Thioflexithrix psekupsensis</name>
    <dbReference type="NCBI Taxonomy" id="1570016"/>
    <lineage>
        <taxon>Bacteria</taxon>
        <taxon>Pseudomonadati</taxon>
        <taxon>Pseudomonadota</taxon>
        <taxon>Gammaproteobacteria</taxon>
        <taxon>Thiotrichales</taxon>
        <taxon>Thioflexithrix</taxon>
    </lineage>
</organism>
<dbReference type="OrthoDB" id="9803211at2"/>
<dbReference type="InterPro" id="IPR001412">
    <property type="entry name" value="aa-tRNA-synth_I_CS"/>
</dbReference>
<dbReference type="AlphaFoldDB" id="A0A251X9H1"/>
<dbReference type="RefSeq" id="WP_086488424.1">
    <property type="nucleotide sequence ID" value="NZ_MSLT01000012.1"/>
</dbReference>
<feature type="short sequence motif" description="'HIGH' region" evidence="10">
    <location>
        <begin position="128"/>
        <end position="138"/>
    </location>
</feature>
<dbReference type="EMBL" id="MSLT01000012">
    <property type="protein sequence ID" value="OUD14656.1"/>
    <property type="molecule type" value="Genomic_DNA"/>
</dbReference>
<dbReference type="FunFam" id="1.10.730.10:FF:000008">
    <property type="entry name" value="Arginine--tRNA ligase"/>
    <property type="match status" value="1"/>
</dbReference>
<dbReference type="InterPro" id="IPR005148">
    <property type="entry name" value="Arg-tRNA-synth_N"/>
</dbReference>